<dbReference type="GO" id="GO:0102522">
    <property type="term" value="F:tRNA 4-demethylwyosine alpha-amino-alpha-carboxypropyltransferase activity"/>
    <property type="evidence" value="ECO:0007669"/>
    <property type="project" value="UniProtKB-EC"/>
</dbReference>
<comment type="subcellular location">
    <subcellularLocation>
        <location evidence="2">Cytoplasm</location>
    </subcellularLocation>
</comment>
<dbReference type="GO" id="GO:0008757">
    <property type="term" value="F:S-adenosylmethionine-dependent methyltransferase activity"/>
    <property type="evidence" value="ECO:0007669"/>
    <property type="project" value="InterPro"/>
</dbReference>
<comment type="similarity">
    <text evidence="2">Belongs to the class I-like SAM-binding methyltransferase superfamily. TRM5/TYW2 family.</text>
</comment>
<comment type="function">
    <text evidence="2">S-adenosyl-L-methionine-dependent transferase that acts as a component of the wybutosine biosynthesis pathway. Wybutosine is a hyper modified guanosine with a tricyclic base found at the 3'-position adjacent to the anticodon of eukaryotic phenylalanine tRNA. Catalyzes the transfer of the alpha-amino-alpha-carboxypropyl (acp) group from S-adenosyl-L-methionine to the C-7 position of 4-demethylwyosine (imG-14) to produce wybutosine-86.</text>
</comment>
<dbReference type="PROSITE" id="PS51684">
    <property type="entry name" value="SAM_MT_TRM5_TYW2"/>
    <property type="match status" value="1"/>
</dbReference>
<organism evidence="4 5">
    <name type="scientific">Salinomyces thailandicus</name>
    <dbReference type="NCBI Taxonomy" id="706561"/>
    <lineage>
        <taxon>Eukaryota</taxon>
        <taxon>Fungi</taxon>
        <taxon>Dikarya</taxon>
        <taxon>Ascomycota</taxon>
        <taxon>Pezizomycotina</taxon>
        <taxon>Dothideomycetes</taxon>
        <taxon>Dothideomycetidae</taxon>
        <taxon>Mycosphaerellales</taxon>
        <taxon>Teratosphaeriaceae</taxon>
        <taxon>Salinomyces</taxon>
    </lineage>
</organism>
<reference evidence="4 5" key="1">
    <citation type="submission" date="2017-03" db="EMBL/GenBank/DDBJ databases">
        <title>Genomes of endolithic fungi from Antarctica.</title>
        <authorList>
            <person name="Coleine C."/>
            <person name="Masonjones S."/>
            <person name="Stajich J.E."/>
        </authorList>
    </citation>
    <scope>NUCLEOTIDE SEQUENCE [LARGE SCALE GENOMIC DNA]</scope>
    <source>
        <strain evidence="4 5">CCFEE 6315</strain>
    </source>
</reference>
<comment type="caution">
    <text evidence="4">The sequence shown here is derived from an EMBL/GenBank/DDBJ whole genome shotgun (WGS) entry which is preliminary data.</text>
</comment>
<feature type="domain" description="SAM-dependent methyltransferase TRM5/TYW2-type" evidence="3">
    <location>
        <begin position="66"/>
        <end position="375"/>
    </location>
</feature>
<dbReference type="PIRSF" id="PIRSF038972">
    <property type="entry name" value="Trm12"/>
    <property type="match status" value="1"/>
</dbReference>
<name>A0A4U0TJG0_9PEZI</name>
<dbReference type="InterPro" id="IPR030382">
    <property type="entry name" value="MeTrfase_TRM5/TYW2"/>
</dbReference>
<dbReference type="GO" id="GO:0031591">
    <property type="term" value="P:wybutosine biosynthetic process"/>
    <property type="evidence" value="ECO:0007669"/>
    <property type="project" value="InterPro"/>
</dbReference>
<dbReference type="GO" id="GO:0005737">
    <property type="term" value="C:cytoplasm"/>
    <property type="evidence" value="ECO:0007669"/>
    <property type="project" value="UniProtKB-SubCell"/>
</dbReference>
<proteinExistence type="inferred from homology"/>
<dbReference type="PANTHER" id="PTHR23245:SF25">
    <property type="entry name" value="TRNA WYBUTOSINE-SYNTHESIZING PROTEIN 2 HOMOLOG"/>
    <property type="match status" value="1"/>
</dbReference>
<evidence type="ECO:0000259" key="3">
    <source>
        <dbReference type="PROSITE" id="PS51684"/>
    </source>
</evidence>
<keyword evidence="2" id="KW-0963">Cytoplasm</keyword>
<keyword evidence="5" id="KW-1185">Reference proteome</keyword>
<dbReference type="AlphaFoldDB" id="A0A4U0TJG0"/>
<dbReference type="UniPathway" id="UPA00375"/>
<dbReference type="SUPFAM" id="SSF53335">
    <property type="entry name" value="S-adenosyl-L-methionine-dependent methyltransferases"/>
    <property type="match status" value="1"/>
</dbReference>
<dbReference type="EMBL" id="NAJL01000090">
    <property type="protein sequence ID" value="TKA21973.1"/>
    <property type="molecule type" value="Genomic_DNA"/>
</dbReference>
<dbReference type="InterPro" id="IPR029063">
    <property type="entry name" value="SAM-dependent_MTases_sf"/>
</dbReference>
<keyword evidence="2" id="KW-0808">Transferase</keyword>
<dbReference type="InterPro" id="IPR026274">
    <property type="entry name" value="tRNA_wybutosine_synth_prot_2"/>
</dbReference>
<evidence type="ECO:0000256" key="1">
    <source>
        <dbReference type="ARBA" id="ARBA00049400"/>
    </source>
</evidence>
<evidence type="ECO:0000256" key="2">
    <source>
        <dbReference type="PIRNR" id="PIRNR038972"/>
    </source>
</evidence>
<keyword evidence="2" id="KW-0819">tRNA processing</keyword>
<keyword evidence="2" id="KW-0949">S-adenosyl-L-methionine</keyword>
<dbReference type="Proteomes" id="UP000308549">
    <property type="component" value="Unassembled WGS sequence"/>
</dbReference>
<sequence>MQTATSAWIATLDDPAPSCTTPFISKLNRAYVTYGTLVLLPASAYDELERSGLDIETLQTALNSLYKLISHHLKLTHIALTRPIPPQRTIPNRPDNSPLQEENTLRAPANFTPLHGDFGPSTASSPPTLQDFSLAFWTTAKQNSIYQTWSPRWTMFSRGNISEKARLLTLESVVRAVEEGAVTGRGCAAVDLYVGIGYFGFSYLKAGVRRVLGWDLNGWSVEGLVRGAGVNGWGVRKVSSSDGEGLGEALGSEARLLVFQEDNVKAGERVEEARAELPPIRHVNCGLLPTSRGSWETAVRVLDAGLGGWIHVHENFAISEIESKAEEVRQDIQRLAAQRAGYELPARAVRVEHINKLKSYAPGVIHCVLDIAVPPLITGP</sequence>
<comment type="catalytic activity">
    <reaction evidence="1">
        <text>4-demethylwyosine(37) in tRNA(Phe) + S-adenosyl-L-methionine = 4-demethyl-7-[(3S)-3-amino-3-carboxypropyl]wyosine(37) in tRNA(Phe) + S-methyl-5'-thioadenosine + H(+)</text>
        <dbReference type="Rhea" id="RHEA:36355"/>
        <dbReference type="Rhea" id="RHEA-COMP:10164"/>
        <dbReference type="Rhea" id="RHEA-COMP:10378"/>
        <dbReference type="ChEBI" id="CHEBI:15378"/>
        <dbReference type="ChEBI" id="CHEBI:17509"/>
        <dbReference type="ChEBI" id="CHEBI:59789"/>
        <dbReference type="ChEBI" id="CHEBI:64315"/>
        <dbReference type="ChEBI" id="CHEBI:73550"/>
        <dbReference type="EC" id="2.5.1.114"/>
    </reaction>
</comment>
<dbReference type="GO" id="GO:0008175">
    <property type="term" value="F:tRNA methyltransferase activity"/>
    <property type="evidence" value="ECO:0007669"/>
    <property type="project" value="TreeGrafter"/>
</dbReference>
<dbReference type="Gene3D" id="3.40.50.150">
    <property type="entry name" value="Vaccinia Virus protein VP39"/>
    <property type="match status" value="1"/>
</dbReference>
<dbReference type="GO" id="GO:0030488">
    <property type="term" value="P:tRNA methylation"/>
    <property type="evidence" value="ECO:0007669"/>
    <property type="project" value="TreeGrafter"/>
</dbReference>
<evidence type="ECO:0000313" key="4">
    <source>
        <dbReference type="EMBL" id="TKA21973.1"/>
    </source>
</evidence>
<dbReference type="OrthoDB" id="2387925at2759"/>
<comment type="pathway">
    <text evidence="2">tRNA modification; wybutosine-tRNA(Phe) biosynthesis.</text>
</comment>
<dbReference type="PANTHER" id="PTHR23245">
    <property type="entry name" value="TRNA METHYLTRANSFERASE"/>
    <property type="match status" value="1"/>
</dbReference>
<protein>
    <recommendedName>
        <fullName evidence="2">tRNA wybutosine-synthesizing protein 2</fullName>
        <shortName evidence="2">tRNA-yW-synthesizing protein 2</shortName>
    </recommendedName>
    <alternativeName>
        <fullName evidence="2">tRNA(Phe) (4-demethylwyosine(37)-C(7)) aminocarboxypropyltransferase</fullName>
    </alternativeName>
</protein>
<evidence type="ECO:0000313" key="5">
    <source>
        <dbReference type="Proteomes" id="UP000308549"/>
    </source>
</evidence>
<gene>
    <name evidence="4" type="ORF">B0A50_08551</name>
</gene>
<accession>A0A4U0TJG0</accession>